<evidence type="ECO:0000259" key="2">
    <source>
        <dbReference type="Pfam" id="PF01261"/>
    </source>
</evidence>
<comment type="caution">
    <text evidence="3">The sequence shown here is derived from an EMBL/GenBank/DDBJ whole genome shotgun (WGS) entry which is preliminary data.</text>
</comment>
<evidence type="ECO:0000313" key="3">
    <source>
        <dbReference type="EMBL" id="GIH41053.1"/>
    </source>
</evidence>
<dbReference type="Pfam" id="PF01261">
    <property type="entry name" value="AP_endonuc_2"/>
    <property type="match status" value="1"/>
</dbReference>
<name>A0ABQ4G1V3_9ACTN</name>
<feature type="region of interest" description="Disordered" evidence="1">
    <location>
        <begin position="1"/>
        <end position="21"/>
    </location>
</feature>
<accession>A0ABQ4G1V3</accession>
<protein>
    <submittedName>
        <fullName evidence="3">3-dehydroshikimate dehydratase</fullName>
    </submittedName>
</protein>
<keyword evidence="4" id="KW-1185">Reference proteome</keyword>
<evidence type="ECO:0000256" key="1">
    <source>
        <dbReference type="SAM" id="MobiDB-lite"/>
    </source>
</evidence>
<reference evidence="3 4" key="1">
    <citation type="submission" date="2021-01" db="EMBL/GenBank/DDBJ databases">
        <title>Whole genome shotgun sequence of Microbispora corallina NBRC 16416.</title>
        <authorList>
            <person name="Komaki H."/>
            <person name="Tamura T."/>
        </authorList>
    </citation>
    <scope>NUCLEOTIDE SEQUENCE [LARGE SCALE GENOMIC DNA]</scope>
    <source>
        <strain evidence="3 4">NBRC 16416</strain>
    </source>
</reference>
<dbReference type="EMBL" id="BOOC01000018">
    <property type="protein sequence ID" value="GIH41053.1"/>
    <property type="molecule type" value="Genomic_DNA"/>
</dbReference>
<dbReference type="InterPro" id="IPR050312">
    <property type="entry name" value="IolE/XylAMocC-like"/>
</dbReference>
<dbReference type="InterPro" id="IPR036237">
    <property type="entry name" value="Xyl_isomerase-like_sf"/>
</dbReference>
<dbReference type="InterPro" id="IPR013022">
    <property type="entry name" value="Xyl_isomerase-like_TIM-brl"/>
</dbReference>
<evidence type="ECO:0000313" key="4">
    <source>
        <dbReference type="Proteomes" id="UP000603904"/>
    </source>
</evidence>
<dbReference type="RefSeq" id="WP_204058421.1">
    <property type="nucleotide sequence ID" value="NZ_BAAAGP010000010.1"/>
</dbReference>
<gene>
    <name evidence="3" type="ORF">Mco01_40530</name>
</gene>
<dbReference type="PANTHER" id="PTHR12110">
    <property type="entry name" value="HYDROXYPYRUVATE ISOMERASE"/>
    <property type="match status" value="1"/>
</dbReference>
<organism evidence="3 4">
    <name type="scientific">Microbispora corallina</name>
    <dbReference type="NCBI Taxonomy" id="83302"/>
    <lineage>
        <taxon>Bacteria</taxon>
        <taxon>Bacillati</taxon>
        <taxon>Actinomycetota</taxon>
        <taxon>Actinomycetes</taxon>
        <taxon>Streptosporangiales</taxon>
        <taxon>Streptosporangiaceae</taxon>
        <taxon>Microbispora</taxon>
    </lineage>
</organism>
<dbReference type="Proteomes" id="UP000603904">
    <property type="component" value="Unassembled WGS sequence"/>
</dbReference>
<feature type="domain" description="Xylose isomerase-like TIM barrel" evidence="2">
    <location>
        <begin position="45"/>
        <end position="281"/>
    </location>
</feature>
<dbReference type="SUPFAM" id="SSF51658">
    <property type="entry name" value="Xylose isomerase-like"/>
    <property type="match status" value="1"/>
</dbReference>
<sequence>MSDTLPGGRPAAVETPAPADPRLDRLSLNQWTTRGWTLEQAVDGCVRHGIRSIGLWREKVAEHGPAAAARLVADAGLRVSSLCRGGFLTGDDGNLDDNRAAVDEAAALGAACLVLVVGGLPGVVPGGSPGGGLSRDLALARERVARALDVLAPYAGERGVRLALEPLHPMYCADRAVLSTLAQALDLADRHPVEQVGVVVDTFHVWWDPDVLAQIARAGDRIASYQVSDFLVPLPADVLLARGMMGDGVIDFGPLTAAVRAAGYRGDVEVEIFNADVWAADPDEVVATMKRRFVTEVPPM</sequence>
<proteinExistence type="predicted"/>
<dbReference type="Gene3D" id="3.20.20.150">
    <property type="entry name" value="Divalent-metal-dependent TIM barrel enzymes"/>
    <property type="match status" value="1"/>
</dbReference>
<dbReference type="PANTHER" id="PTHR12110:SF52">
    <property type="entry name" value="XYLOSE ISOMERASE"/>
    <property type="match status" value="1"/>
</dbReference>